<gene>
    <name evidence="1" type="ORF">GCM10017581_053990</name>
</gene>
<accession>A0A9W6KLF8</accession>
<dbReference type="AlphaFoldDB" id="A0A9W6KLF8"/>
<proteinExistence type="predicted"/>
<keyword evidence="2" id="KW-1185">Reference proteome</keyword>
<reference evidence="1" key="1">
    <citation type="journal article" date="2014" name="Int. J. Syst. Evol. Microbiol.">
        <title>Complete genome sequence of Corynebacterium casei LMG S-19264T (=DSM 44701T), isolated from a smear-ripened cheese.</title>
        <authorList>
            <consortium name="US DOE Joint Genome Institute (JGI-PGF)"/>
            <person name="Walter F."/>
            <person name="Albersmeier A."/>
            <person name="Kalinowski J."/>
            <person name="Ruckert C."/>
        </authorList>
    </citation>
    <scope>NUCLEOTIDE SEQUENCE</scope>
    <source>
        <strain evidence="1">VKM Ac-1321</strain>
    </source>
</reference>
<dbReference type="EMBL" id="BSFP01000036">
    <property type="protein sequence ID" value="GLL03653.1"/>
    <property type="molecule type" value="Genomic_DNA"/>
</dbReference>
<evidence type="ECO:0000313" key="2">
    <source>
        <dbReference type="Proteomes" id="UP001143480"/>
    </source>
</evidence>
<protein>
    <submittedName>
        <fullName evidence="1">Uncharacterized protein</fullName>
    </submittedName>
</protein>
<organism evidence="1 2">
    <name type="scientific">Dactylosporangium matsuzakiense</name>
    <dbReference type="NCBI Taxonomy" id="53360"/>
    <lineage>
        <taxon>Bacteria</taxon>
        <taxon>Bacillati</taxon>
        <taxon>Actinomycetota</taxon>
        <taxon>Actinomycetes</taxon>
        <taxon>Micromonosporales</taxon>
        <taxon>Micromonosporaceae</taxon>
        <taxon>Dactylosporangium</taxon>
    </lineage>
</organism>
<reference evidence="1" key="2">
    <citation type="submission" date="2023-01" db="EMBL/GenBank/DDBJ databases">
        <authorList>
            <person name="Sun Q."/>
            <person name="Evtushenko L."/>
        </authorList>
    </citation>
    <scope>NUCLEOTIDE SEQUENCE</scope>
    <source>
        <strain evidence="1">VKM Ac-1321</strain>
    </source>
</reference>
<name>A0A9W6KLF8_9ACTN</name>
<comment type="caution">
    <text evidence="1">The sequence shown here is derived from an EMBL/GenBank/DDBJ whole genome shotgun (WGS) entry which is preliminary data.</text>
</comment>
<dbReference type="Proteomes" id="UP001143480">
    <property type="component" value="Unassembled WGS sequence"/>
</dbReference>
<sequence>MGLDAATYGCGVDDPGYETFQDAAQVLQSALAGDEDAVTHTFDSVVDRRGMSAAYDVAWRLAGEMVGDNLARGPWRLDFPDIDDANYDKRWVARFVSAYVNEDVPSATALFTVALVDGKLPECLLTLAGSAVATLKRRGAA</sequence>
<evidence type="ECO:0000313" key="1">
    <source>
        <dbReference type="EMBL" id="GLL03653.1"/>
    </source>
</evidence>